<dbReference type="SUPFAM" id="SSF102405">
    <property type="entry name" value="MCP/YpsA-like"/>
    <property type="match status" value="1"/>
</dbReference>
<feature type="domain" description="Smf/DprA SLOG" evidence="2">
    <location>
        <begin position="66"/>
        <end position="270"/>
    </location>
</feature>
<evidence type="ECO:0000259" key="2">
    <source>
        <dbReference type="Pfam" id="PF02481"/>
    </source>
</evidence>
<dbReference type="Pfam" id="PF17782">
    <property type="entry name" value="WHD_DprA"/>
    <property type="match status" value="1"/>
</dbReference>
<comment type="similarity">
    <text evidence="1">Belongs to the DprA/Smf family.</text>
</comment>
<dbReference type="InterPro" id="IPR036388">
    <property type="entry name" value="WH-like_DNA-bd_sf"/>
</dbReference>
<dbReference type="Proteomes" id="UP000016543">
    <property type="component" value="Unassembled WGS sequence"/>
</dbReference>
<dbReference type="InterPro" id="IPR057666">
    <property type="entry name" value="DrpA_SLOG"/>
</dbReference>
<sequence>MTAVQYHELALLMSLNKAPIAVQRECRESEQLEAIEDRCLQSIKSVQRAYVLQAMHWLENDNCGVVGWFDDQYPKLLRTIERPPMVLFYKGRTELLSQASVAMVGSRKASHYGIQVTDQLARECAQSGLAVVSGLAMGIDAAAHRAALDYGATIAVLGTGIDQIYPRRNRELYELISHQGLIISEFSPGTPARMDHFPRRNRIISGMSKGVVVIEAARRSGSISTALSALREGREVGAVPNSVFAKSQEGCHWLLKEGAHLITCASDILSWFDISASEPSQQTRCTIPKHLANNPLFANVSNDPVSLDELVERTGLSVAEVSEQLLLLELEGLITAIPGGYIKVGRR</sequence>
<dbReference type="InterPro" id="IPR003488">
    <property type="entry name" value="DprA"/>
</dbReference>
<dbReference type="PANTHER" id="PTHR43022:SF1">
    <property type="entry name" value="PROTEIN SMF"/>
    <property type="match status" value="1"/>
</dbReference>
<dbReference type="EMBL" id="AAMX01000001">
    <property type="protein sequence ID" value="EAQ33345.1"/>
    <property type="molecule type" value="Genomic_DNA"/>
</dbReference>
<evidence type="ECO:0000259" key="3">
    <source>
        <dbReference type="Pfam" id="PF17782"/>
    </source>
</evidence>
<dbReference type="NCBIfam" id="TIGR00732">
    <property type="entry name" value="dprA"/>
    <property type="match status" value="1"/>
</dbReference>
<accession>A0ABP2CTX7</accession>
<dbReference type="Pfam" id="PF02481">
    <property type="entry name" value="DNA_processg_A"/>
    <property type="match status" value="1"/>
</dbReference>
<keyword evidence="5" id="KW-1185">Reference proteome</keyword>
<organism evidence="4 5">
    <name type="scientific">Idiomarina baltica OS145</name>
    <dbReference type="NCBI Taxonomy" id="314276"/>
    <lineage>
        <taxon>Bacteria</taxon>
        <taxon>Pseudomonadati</taxon>
        <taxon>Pseudomonadota</taxon>
        <taxon>Gammaproteobacteria</taxon>
        <taxon>Alteromonadales</taxon>
        <taxon>Idiomarinaceae</taxon>
        <taxon>Idiomarina</taxon>
    </lineage>
</organism>
<evidence type="ECO:0000256" key="1">
    <source>
        <dbReference type="ARBA" id="ARBA00006525"/>
    </source>
</evidence>
<dbReference type="PANTHER" id="PTHR43022">
    <property type="entry name" value="PROTEIN SMF"/>
    <property type="match status" value="1"/>
</dbReference>
<dbReference type="Gene3D" id="3.40.50.450">
    <property type="match status" value="1"/>
</dbReference>
<dbReference type="RefSeq" id="WP_006954111.1">
    <property type="nucleotide sequence ID" value="NZ_AAMX01000001.1"/>
</dbReference>
<proteinExistence type="inferred from homology"/>
<dbReference type="InterPro" id="IPR041614">
    <property type="entry name" value="DprA_WH"/>
</dbReference>
<dbReference type="Gene3D" id="1.10.10.10">
    <property type="entry name" value="Winged helix-like DNA-binding domain superfamily/Winged helix DNA-binding domain"/>
    <property type="match status" value="1"/>
</dbReference>
<feature type="domain" description="DprA winged helix" evidence="3">
    <location>
        <begin position="294"/>
        <end position="340"/>
    </location>
</feature>
<name>A0ABP2CTX7_9GAMM</name>
<protein>
    <submittedName>
        <fullName evidence="4">Predicted Rossmann fold nucleotide-binding protein involved in DNA uptake</fullName>
    </submittedName>
</protein>
<gene>
    <name evidence="4" type="ORF">OS145_03215</name>
</gene>
<evidence type="ECO:0000313" key="4">
    <source>
        <dbReference type="EMBL" id="EAQ33345.1"/>
    </source>
</evidence>
<comment type="caution">
    <text evidence="4">The sequence shown here is derived from an EMBL/GenBank/DDBJ whole genome shotgun (WGS) entry which is preliminary data.</text>
</comment>
<evidence type="ECO:0000313" key="5">
    <source>
        <dbReference type="Proteomes" id="UP000016543"/>
    </source>
</evidence>
<reference evidence="4 5" key="1">
    <citation type="submission" date="2006-01" db="EMBL/GenBank/DDBJ databases">
        <authorList>
            <person name="Brettar I."/>
            <person name="Hofle M."/>
            <person name="Ferriera S."/>
            <person name="Johnson J."/>
            <person name="Kravitz S."/>
            <person name="Halpern A."/>
            <person name="Remington K."/>
            <person name="Beeson K."/>
            <person name="Tran B."/>
            <person name="Rogers Y.-H."/>
            <person name="Friedman R."/>
            <person name="Venter J.C."/>
        </authorList>
    </citation>
    <scope>NUCLEOTIDE SEQUENCE [LARGE SCALE GENOMIC DNA]</scope>
    <source>
        <strain evidence="4 5">OS145</strain>
    </source>
</reference>